<evidence type="ECO:0000256" key="1">
    <source>
        <dbReference type="SAM" id="MobiDB-lite"/>
    </source>
</evidence>
<protein>
    <recommendedName>
        <fullName evidence="2">Glycosyltransferase 2-like domain-containing protein</fullName>
    </recommendedName>
</protein>
<dbReference type="InterPro" id="IPR050834">
    <property type="entry name" value="Glycosyltransf_2"/>
</dbReference>
<accession>A0A5M3XRW0</accession>
<organism evidence="3 4">
    <name type="scientific">Acrocarpospora pleiomorpha</name>
    <dbReference type="NCBI Taxonomy" id="90975"/>
    <lineage>
        <taxon>Bacteria</taxon>
        <taxon>Bacillati</taxon>
        <taxon>Actinomycetota</taxon>
        <taxon>Actinomycetes</taxon>
        <taxon>Streptosporangiales</taxon>
        <taxon>Streptosporangiaceae</taxon>
        <taxon>Acrocarpospora</taxon>
    </lineage>
</organism>
<proteinExistence type="predicted"/>
<feature type="compositionally biased region" description="Basic and acidic residues" evidence="1">
    <location>
        <begin position="483"/>
        <end position="498"/>
    </location>
</feature>
<dbReference type="AlphaFoldDB" id="A0A5M3XRW0"/>
<dbReference type="InterPro" id="IPR029044">
    <property type="entry name" value="Nucleotide-diphossugar_trans"/>
</dbReference>
<evidence type="ECO:0000313" key="3">
    <source>
        <dbReference type="EMBL" id="GES22351.1"/>
    </source>
</evidence>
<dbReference type="PANTHER" id="PTHR43685">
    <property type="entry name" value="GLYCOSYLTRANSFERASE"/>
    <property type="match status" value="1"/>
</dbReference>
<dbReference type="SUPFAM" id="SSF53448">
    <property type="entry name" value="Nucleotide-diphospho-sugar transferases"/>
    <property type="match status" value="1"/>
</dbReference>
<keyword evidence="4" id="KW-1185">Reference proteome</keyword>
<gene>
    <name evidence="3" type="ORF">Aple_052480</name>
</gene>
<dbReference type="EMBL" id="BLAF01000030">
    <property type="protein sequence ID" value="GES22351.1"/>
    <property type="molecule type" value="Genomic_DNA"/>
</dbReference>
<dbReference type="InterPro" id="IPR001173">
    <property type="entry name" value="Glyco_trans_2-like"/>
</dbReference>
<dbReference type="Pfam" id="PF00535">
    <property type="entry name" value="Glycos_transf_2"/>
    <property type="match status" value="1"/>
</dbReference>
<evidence type="ECO:0000259" key="2">
    <source>
        <dbReference type="Pfam" id="PF00535"/>
    </source>
</evidence>
<comment type="caution">
    <text evidence="3">The sequence shown here is derived from an EMBL/GenBank/DDBJ whole genome shotgun (WGS) entry which is preliminary data.</text>
</comment>
<feature type="region of interest" description="Disordered" evidence="1">
    <location>
        <begin position="453"/>
        <end position="498"/>
    </location>
</feature>
<reference evidence="3 4" key="1">
    <citation type="submission" date="2019-10" db="EMBL/GenBank/DDBJ databases">
        <title>Whole genome shotgun sequence of Acrocarpospora pleiomorpha NBRC 16267.</title>
        <authorList>
            <person name="Ichikawa N."/>
            <person name="Kimura A."/>
            <person name="Kitahashi Y."/>
            <person name="Komaki H."/>
            <person name="Oguchi A."/>
        </authorList>
    </citation>
    <scope>NUCLEOTIDE SEQUENCE [LARGE SCALE GENOMIC DNA]</scope>
    <source>
        <strain evidence="3 4">NBRC 16267</strain>
    </source>
</reference>
<feature type="domain" description="Glycosyltransferase 2-like" evidence="2">
    <location>
        <begin position="33"/>
        <end position="155"/>
    </location>
</feature>
<sequence length="498" mass="54879">MTGNVARPRIRHNDYSPLDPPELGHWTPTLPVSVVIPAHSGQHRLDLTLAALSAQSYPDSLLDVIVVDDASDPPLRLPEIRPGNTRLIRSAPDGWGPAHALNTGVAVAEGAVIQRLDSDMIIHREHLEALLRWHHLTDYVVTIGAKQFIEEPDVSPAEVRDAVAADRLETLLDLSRAVPSSTERTIVRLDGLRRSRNPYHVCTGPTLSLPRSLFQDVGGLNGAVQRGEDTEFAYRLAQAGAVFVPDMKARAEHLGLPSQRRNRATSVRAVEPFLANLVPLRRDLRKDRGRIWRVPYVEVVMEVAGVAERVVRQAVNAALTGTIHDVRVTLVAPWAAVAPGRMPDHGGLALELRLLLESLSDDPRVALVENLVPNAAPVPFRLRCTADTPLAPTTLERMTRAMIDGQLGMLLVNFSDGRHAVLERTEAVNRARLLVERGETIAAVVHETYGVRQSPSSSFWPAPEAEAEEPAETPEPGTPQRRPIRERLNPFLRQEPDF</sequence>
<dbReference type="CDD" id="cd00761">
    <property type="entry name" value="Glyco_tranf_GTA_type"/>
    <property type="match status" value="1"/>
</dbReference>
<evidence type="ECO:0000313" key="4">
    <source>
        <dbReference type="Proteomes" id="UP000377595"/>
    </source>
</evidence>
<dbReference type="Gene3D" id="3.90.550.10">
    <property type="entry name" value="Spore Coat Polysaccharide Biosynthesis Protein SpsA, Chain A"/>
    <property type="match status" value="1"/>
</dbReference>
<name>A0A5M3XRW0_9ACTN</name>
<feature type="region of interest" description="Disordered" evidence="1">
    <location>
        <begin position="1"/>
        <end position="22"/>
    </location>
</feature>
<dbReference type="PANTHER" id="PTHR43685:SF3">
    <property type="entry name" value="SLR2126 PROTEIN"/>
    <property type="match status" value="1"/>
</dbReference>
<dbReference type="Proteomes" id="UP000377595">
    <property type="component" value="Unassembled WGS sequence"/>
</dbReference>
<dbReference type="RefSeq" id="WP_281361615.1">
    <property type="nucleotide sequence ID" value="NZ_BAAAHM010000015.1"/>
</dbReference>